<dbReference type="InterPro" id="IPR013783">
    <property type="entry name" value="Ig-like_fold"/>
</dbReference>
<gene>
    <name evidence="2" type="ORF">OBRU01_25914</name>
</gene>
<evidence type="ECO:0000313" key="3">
    <source>
        <dbReference type="Proteomes" id="UP000037510"/>
    </source>
</evidence>
<sequence>MNEDSMPPESPRIYDYEGREIIGTNAGPFREGQNVLLSCQAAGGKPPPDVSWYRGNELLAITKEGSVSQLHLPSLTREMAGMRLQCRVEPPLLKAMYRDVSVKLY</sequence>
<dbReference type="SMART" id="SM00408">
    <property type="entry name" value="IGc2"/>
    <property type="match status" value="1"/>
</dbReference>
<comment type="caution">
    <text evidence="2">The sequence shown here is derived from an EMBL/GenBank/DDBJ whole genome shotgun (WGS) entry which is preliminary data.</text>
</comment>
<organism evidence="2 3">
    <name type="scientific">Operophtera brumata</name>
    <name type="common">Winter moth</name>
    <name type="synonym">Phalaena brumata</name>
    <dbReference type="NCBI Taxonomy" id="104452"/>
    <lineage>
        <taxon>Eukaryota</taxon>
        <taxon>Metazoa</taxon>
        <taxon>Ecdysozoa</taxon>
        <taxon>Arthropoda</taxon>
        <taxon>Hexapoda</taxon>
        <taxon>Insecta</taxon>
        <taxon>Pterygota</taxon>
        <taxon>Neoptera</taxon>
        <taxon>Endopterygota</taxon>
        <taxon>Lepidoptera</taxon>
        <taxon>Glossata</taxon>
        <taxon>Ditrysia</taxon>
        <taxon>Geometroidea</taxon>
        <taxon>Geometridae</taxon>
        <taxon>Larentiinae</taxon>
        <taxon>Operophtera</taxon>
    </lineage>
</organism>
<proteinExistence type="predicted"/>
<dbReference type="InterPro" id="IPR036179">
    <property type="entry name" value="Ig-like_dom_sf"/>
</dbReference>
<feature type="domain" description="Ig-like" evidence="1">
    <location>
        <begin position="11"/>
        <end position="101"/>
    </location>
</feature>
<dbReference type="PANTHER" id="PTHR23278:SF4">
    <property type="entry name" value="SIDESTEP, ISOFORM C"/>
    <property type="match status" value="1"/>
</dbReference>
<dbReference type="PANTHER" id="PTHR23278">
    <property type="entry name" value="SIDESTEP PROTEIN"/>
    <property type="match status" value="1"/>
</dbReference>
<name>A0A0L7K439_OPEBR</name>
<accession>A0A0L7K439</accession>
<protein>
    <submittedName>
        <fullName evidence="2">Putative sidestep protein</fullName>
    </submittedName>
</protein>
<dbReference type="Pfam" id="PF13927">
    <property type="entry name" value="Ig_3"/>
    <property type="match status" value="1"/>
</dbReference>
<evidence type="ECO:0000259" key="1">
    <source>
        <dbReference type="PROSITE" id="PS50835"/>
    </source>
</evidence>
<dbReference type="Proteomes" id="UP000037510">
    <property type="component" value="Unassembled WGS sequence"/>
</dbReference>
<dbReference type="STRING" id="104452.A0A0L7K439"/>
<dbReference type="SUPFAM" id="SSF48726">
    <property type="entry name" value="Immunoglobulin"/>
    <property type="match status" value="1"/>
</dbReference>
<dbReference type="PROSITE" id="PS50835">
    <property type="entry name" value="IG_LIKE"/>
    <property type="match status" value="1"/>
</dbReference>
<dbReference type="Gene3D" id="2.60.40.10">
    <property type="entry name" value="Immunoglobulins"/>
    <property type="match status" value="1"/>
</dbReference>
<dbReference type="InterPro" id="IPR007110">
    <property type="entry name" value="Ig-like_dom"/>
</dbReference>
<keyword evidence="3" id="KW-1185">Reference proteome</keyword>
<evidence type="ECO:0000313" key="2">
    <source>
        <dbReference type="EMBL" id="KOB54716.1"/>
    </source>
</evidence>
<feature type="non-terminal residue" evidence="2">
    <location>
        <position position="105"/>
    </location>
</feature>
<dbReference type="InterPro" id="IPR003598">
    <property type="entry name" value="Ig_sub2"/>
</dbReference>
<dbReference type="EMBL" id="JTDY01011650">
    <property type="protein sequence ID" value="KOB54716.1"/>
    <property type="molecule type" value="Genomic_DNA"/>
</dbReference>
<reference evidence="2 3" key="1">
    <citation type="journal article" date="2015" name="Genome Biol. Evol.">
        <title>The genome of winter moth (Operophtera brumata) provides a genomic perspective on sexual dimorphism and phenology.</title>
        <authorList>
            <person name="Derks M.F."/>
            <person name="Smit S."/>
            <person name="Salis L."/>
            <person name="Schijlen E."/>
            <person name="Bossers A."/>
            <person name="Mateman C."/>
            <person name="Pijl A.S."/>
            <person name="de Ridder D."/>
            <person name="Groenen M.A."/>
            <person name="Visser M.E."/>
            <person name="Megens H.J."/>
        </authorList>
    </citation>
    <scope>NUCLEOTIDE SEQUENCE [LARGE SCALE GENOMIC DNA]</scope>
    <source>
        <strain evidence="2">WM2013NL</strain>
        <tissue evidence="2">Head and thorax</tissue>
    </source>
</reference>
<dbReference type="AlphaFoldDB" id="A0A0L7K439"/>